<feature type="transmembrane region" description="Helical" evidence="10">
    <location>
        <begin position="77"/>
        <end position="99"/>
    </location>
</feature>
<evidence type="ECO:0000256" key="9">
    <source>
        <dbReference type="ARBA" id="ARBA00023273"/>
    </source>
</evidence>
<accession>A0A6P7SCW0</accession>
<dbReference type="GO" id="GO:0016020">
    <property type="term" value="C:membrane"/>
    <property type="evidence" value="ECO:0007669"/>
    <property type="project" value="UniProtKB-SubCell"/>
</dbReference>
<evidence type="ECO:0000256" key="6">
    <source>
        <dbReference type="ARBA" id="ARBA00022692"/>
    </source>
</evidence>
<sequence length="117" mass="13147">MGLIFGVGVGIVLLASMWILSLTVCVFTSYSTGTIRYLGTILILLSTLLTIVFIVIPRKPRYPVPIDDSLIYEYQESHLVLLLVFCCISAFIGFVFYFVHHIMQPIHTMPMTKSSLS</sequence>
<comment type="similarity">
    <text evidence="4">Belongs to the TMEM218 family.</text>
</comment>
<dbReference type="AlphaFoldDB" id="A0A6P7SCW0"/>
<evidence type="ECO:0000256" key="2">
    <source>
        <dbReference type="ARBA" id="ARBA00004138"/>
    </source>
</evidence>
<keyword evidence="8 10" id="KW-0472">Membrane</keyword>
<evidence type="ECO:0000256" key="1">
    <source>
        <dbReference type="ARBA" id="ARBA00003173"/>
    </source>
</evidence>
<evidence type="ECO:0000313" key="13">
    <source>
        <dbReference type="RefSeq" id="XP_029636005.1"/>
    </source>
</evidence>
<reference evidence="13" key="1">
    <citation type="submission" date="2025-08" db="UniProtKB">
        <authorList>
            <consortium name="RefSeq"/>
        </authorList>
    </citation>
    <scope>IDENTIFICATION</scope>
</reference>
<feature type="transmembrane region" description="Helical" evidence="10">
    <location>
        <begin position="37"/>
        <end position="57"/>
    </location>
</feature>
<dbReference type="GO" id="GO:0005929">
    <property type="term" value="C:cilium"/>
    <property type="evidence" value="ECO:0007669"/>
    <property type="project" value="UniProtKB-SubCell"/>
</dbReference>
<protein>
    <recommendedName>
        <fullName evidence="5">Transmembrane protein 218</fullName>
    </recommendedName>
</protein>
<dbReference type="RefSeq" id="XP_029636005.1">
    <property type="nucleotide sequence ID" value="XM_029780145.2"/>
</dbReference>
<dbReference type="InterPro" id="IPR026771">
    <property type="entry name" value="Tmem218"/>
</dbReference>
<evidence type="ECO:0000256" key="5">
    <source>
        <dbReference type="ARBA" id="ARBA00015054"/>
    </source>
</evidence>
<comment type="function">
    <text evidence="1">May be involved in ciliary biogenesis or function.</text>
</comment>
<dbReference type="Pfam" id="PF25810">
    <property type="entry name" value="TMEM218_N"/>
    <property type="match status" value="1"/>
</dbReference>
<dbReference type="Proteomes" id="UP000515154">
    <property type="component" value="Linkage group LG5"/>
</dbReference>
<evidence type="ECO:0000256" key="3">
    <source>
        <dbReference type="ARBA" id="ARBA00004141"/>
    </source>
</evidence>
<evidence type="ECO:0000259" key="11">
    <source>
        <dbReference type="Pfam" id="PF25810"/>
    </source>
</evidence>
<name>A0A6P7SCW0_9MOLL</name>
<keyword evidence="12" id="KW-1185">Reference proteome</keyword>
<dbReference type="KEGG" id="osn:115211587"/>
<evidence type="ECO:0000313" key="12">
    <source>
        <dbReference type="Proteomes" id="UP000515154"/>
    </source>
</evidence>
<proteinExistence type="inferred from homology"/>
<dbReference type="InterPro" id="IPR057973">
    <property type="entry name" value="TMEM218_N"/>
</dbReference>
<evidence type="ECO:0000256" key="8">
    <source>
        <dbReference type="ARBA" id="ARBA00023136"/>
    </source>
</evidence>
<keyword evidence="7 10" id="KW-1133">Transmembrane helix</keyword>
<keyword evidence="6 10" id="KW-0812">Transmembrane</keyword>
<evidence type="ECO:0000256" key="7">
    <source>
        <dbReference type="ARBA" id="ARBA00022989"/>
    </source>
</evidence>
<dbReference type="PANTHER" id="PTHR31622:SF1">
    <property type="entry name" value="TRANSMEMBRANE PROTEIN 218"/>
    <property type="match status" value="1"/>
</dbReference>
<comment type="subcellular location">
    <subcellularLocation>
        <location evidence="2">Cell projection</location>
        <location evidence="2">Cilium</location>
    </subcellularLocation>
    <subcellularLocation>
        <location evidence="3">Membrane</location>
        <topology evidence="3">Multi-pass membrane protein</topology>
    </subcellularLocation>
</comment>
<feature type="domain" description="Transmembrane protein 218 N-terminal" evidence="11">
    <location>
        <begin position="2"/>
        <end position="58"/>
    </location>
</feature>
<evidence type="ECO:0000256" key="4">
    <source>
        <dbReference type="ARBA" id="ARBA00010775"/>
    </source>
</evidence>
<organism evidence="12 13">
    <name type="scientific">Octopus sinensis</name>
    <name type="common">East Asian common octopus</name>
    <dbReference type="NCBI Taxonomy" id="2607531"/>
    <lineage>
        <taxon>Eukaryota</taxon>
        <taxon>Metazoa</taxon>
        <taxon>Spiralia</taxon>
        <taxon>Lophotrochozoa</taxon>
        <taxon>Mollusca</taxon>
        <taxon>Cephalopoda</taxon>
        <taxon>Coleoidea</taxon>
        <taxon>Octopodiformes</taxon>
        <taxon>Octopoda</taxon>
        <taxon>Incirrata</taxon>
        <taxon>Octopodidae</taxon>
        <taxon>Octopus</taxon>
    </lineage>
</organism>
<evidence type="ECO:0000256" key="10">
    <source>
        <dbReference type="SAM" id="Phobius"/>
    </source>
</evidence>
<keyword evidence="9" id="KW-0966">Cell projection</keyword>
<gene>
    <name evidence="13" type="primary">LOC115211587</name>
</gene>
<feature type="transmembrane region" description="Helical" evidence="10">
    <location>
        <begin position="6"/>
        <end position="30"/>
    </location>
</feature>
<dbReference type="PANTHER" id="PTHR31622">
    <property type="entry name" value="TRANSMEMBRANE PROTEIN 218"/>
    <property type="match status" value="1"/>
</dbReference>